<dbReference type="AlphaFoldDB" id="A0A642VC71"/>
<evidence type="ECO:0000256" key="1">
    <source>
        <dbReference type="SAM" id="MobiDB-lite"/>
    </source>
</evidence>
<dbReference type="EMBL" id="SWFS01000128">
    <property type="protein sequence ID" value="KAA8916005.1"/>
    <property type="molecule type" value="Genomic_DNA"/>
</dbReference>
<evidence type="ECO:0000313" key="2">
    <source>
        <dbReference type="EMBL" id="KAA8916005.1"/>
    </source>
</evidence>
<reference evidence="2" key="1">
    <citation type="journal article" date="2019" name="G3 (Bethesda)">
        <title>Genome Assemblies of Two Rare Opportunistic Yeast Pathogens: Diutina rugosa (syn. Candida rugosa) and Trichomonascus ciferrii (syn. Candida ciferrii).</title>
        <authorList>
            <person name="Mixao V."/>
            <person name="Saus E."/>
            <person name="Hansen A.P."/>
            <person name="Lass-Florl C."/>
            <person name="Gabaldon T."/>
        </authorList>
    </citation>
    <scope>NUCLEOTIDE SEQUENCE</scope>
    <source>
        <strain evidence="2">CBS 4856</strain>
    </source>
</reference>
<keyword evidence="3" id="KW-1185">Reference proteome</keyword>
<organism evidence="2 3">
    <name type="scientific">Trichomonascus ciferrii</name>
    <dbReference type="NCBI Taxonomy" id="44093"/>
    <lineage>
        <taxon>Eukaryota</taxon>
        <taxon>Fungi</taxon>
        <taxon>Dikarya</taxon>
        <taxon>Ascomycota</taxon>
        <taxon>Saccharomycotina</taxon>
        <taxon>Dipodascomycetes</taxon>
        <taxon>Dipodascales</taxon>
        <taxon>Trichomonascaceae</taxon>
        <taxon>Trichomonascus</taxon>
        <taxon>Trichomonascus ciferrii complex</taxon>
    </lineage>
</organism>
<dbReference type="Proteomes" id="UP000761534">
    <property type="component" value="Unassembled WGS sequence"/>
</dbReference>
<feature type="compositionally biased region" description="Basic and acidic residues" evidence="1">
    <location>
        <begin position="374"/>
        <end position="383"/>
    </location>
</feature>
<feature type="region of interest" description="Disordered" evidence="1">
    <location>
        <begin position="362"/>
        <end position="383"/>
    </location>
</feature>
<name>A0A642VC71_9ASCO</name>
<gene>
    <name evidence="2" type="ORF">TRICI_001820</name>
</gene>
<sequence>MGNEQACYDLVIESEKHRFSIRFSDRALQEYSETKMGLEKFGLWKQFRKLQASNDVVYGNGGLYEDTSKLTFEDAIAADSPLCEGVTLESAKSKLENGGDFALLAIYAMVKSVSIKCDVWLNMDSCLDLLNLLAKRFKSFFDGNSELGKYAKMLRLNIVECTRMSVPHYQALQNNLLQSPENGGYIFSQYHRLKIHGAPVKTHTVLDMDLVILNVNLESLAMTGLGGFKFQDHFRLAFPTPIPNLDLVFEPGTKIRLEELFHPFLMDERGDISKRSLSLFVRKTETISLSNVMLHVDADTEKKMYNSGWYFQTLKTISLHNVQVRDCRKLSQRNRLVHLSDCINKDVHDPTNQNLVSVFEFGEHSPPTESSETETEKPLLIRG</sequence>
<evidence type="ECO:0000313" key="3">
    <source>
        <dbReference type="Proteomes" id="UP000761534"/>
    </source>
</evidence>
<dbReference type="VEuPathDB" id="FungiDB:TRICI_001820"/>
<protein>
    <submittedName>
        <fullName evidence="2">Uncharacterized protein</fullName>
    </submittedName>
</protein>
<proteinExistence type="predicted"/>
<comment type="caution">
    <text evidence="2">The sequence shown here is derived from an EMBL/GenBank/DDBJ whole genome shotgun (WGS) entry which is preliminary data.</text>
</comment>
<accession>A0A642VC71</accession>